<sequence length="989" mass="113908">MSVSFDALLEVLIAVERPDRSDIQQQAEQQLKSWETERGFHYLLQEIYLKTDLPLQVRWIAIICFKNGVEKYWRASRTHAISKDEKAQIRSRVFDLLDEKNAKLAIQNAHAVARIVRFDFPAEWPDLFDHLSKNLESFVFVKNNLIAANNLLVILNQIVKAVAMVRIGRARHAFQSKAPLLLPVLVKLYLKLFHMWTTSQDLTVMEICYMCLKNLRRVIPEGFEQPHKNQDITEFMKISISHLQGLVIEHEKYSLDLLEKFVKSYSKLYVNLINNNPTGFVLMPCAQEILSTFMSLLQTKAEAIYNSSEETEFWAVLALKGFFILKKMVAYVYKQGAVTLKQRNDKEEVNHAISLLKSQLFTPQVITELCDLIINWHLRLKPADLESWLLEPEEWTNEELSSSWEYQVRPCAENFYQDLIKFFKNELSEYILNKISNGLGDNDSLENILTKDSTLCTFQLSSDSIADKVNFDQLLMQVFIPEGLRNDHVENKIIKRRICLIISTWIAVDCSRQSRVEIYKLLLSFMNSADNINDKVVKLTATQTLRIVINDWDFVKQDFQPFLKDFVALLIAMLNELSFTESKLYVLETLSVLLERCNPLVDQATLISILQIVPRYWETPGANNNDESILKTSLLRVLKNLAISLNQNSPETHFITIPLIKSCCTQSSEYYYLLSEDGYDLWLAILQYYPTNTDFKPELVEFFGLVHPALVESTEILTTILSIARLYALLVPAIFDSQYGIEIFRVLSGYISTMRDDAFDAFISLLDILFLSQSDNEQFVGGLITSGLINSMVNYILDENHSIVLANKILAVISRMALKSPAAFFQICSHLSLDATRLIEVWLAYYKNNGNPRNKKVNLLALLSLIIYAAPKDLHDFAKYLGDTLRKSFLYLEEVHEELSGNSQAYAGDYIYTEVDNYMYLDPDIAPHGEKVRYQNLLDAKDAVYTVNLRAFIKEKVLGLRQEMGEEPFNGLMSLNDQYTNEKLQELLF</sequence>
<gene>
    <name evidence="6" type="primary">MPUL0B12240</name>
    <name evidence="6" type="ORF">METSCH_B12240</name>
</gene>
<evidence type="ECO:0000256" key="4">
    <source>
        <dbReference type="ARBA" id="ARBA00023242"/>
    </source>
</evidence>
<evidence type="ECO:0000313" key="7">
    <source>
        <dbReference type="Proteomes" id="UP000292447"/>
    </source>
</evidence>
<organism evidence="6 7">
    <name type="scientific">Metschnikowia aff. pulcherrima</name>
    <dbReference type="NCBI Taxonomy" id="2163413"/>
    <lineage>
        <taxon>Eukaryota</taxon>
        <taxon>Fungi</taxon>
        <taxon>Dikarya</taxon>
        <taxon>Ascomycota</taxon>
        <taxon>Saccharomycotina</taxon>
        <taxon>Pichiomycetes</taxon>
        <taxon>Metschnikowiaceae</taxon>
        <taxon>Metschnikowia</taxon>
    </lineage>
</organism>
<evidence type="ECO:0000256" key="3">
    <source>
        <dbReference type="ARBA" id="ARBA00022448"/>
    </source>
</evidence>
<dbReference type="InterPro" id="IPR001494">
    <property type="entry name" value="Importin-beta_N"/>
</dbReference>
<evidence type="ECO:0000256" key="2">
    <source>
        <dbReference type="ARBA" id="ARBA00007991"/>
    </source>
</evidence>
<name>A0A4P6XME0_9ASCO</name>
<dbReference type="PROSITE" id="PS50166">
    <property type="entry name" value="IMPORTIN_B_NT"/>
    <property type="match status" value="1"/>
</dbReference>
<keyword evidence="4" id="KW-0539">Nucleus</keyword>
<dbReference type="STRING" id="2163413.A0A4P6XME0"/>
<dbReference type="InterPro" id="IPR058669">
    <property type="entry name" value="TPR_IPO7/11-like"/>
</dbReference>
<dbReference type="GO" id="GO:0031267">
    <property type="term" value="F:small GTPase binding"/>
    <property type="evidence" value="ECO:0007669"/>
    <property type="project" value="InterPro"/>
</dbReference>
<dbReference type="AlphaFoldDB" id="A0A4P6XME0"/>
<dbReference type="Gene3D" id="1.25.10.10">
    <property type="entry name" value="Leucine-rich Repeat Variant"/>
    <property type="match status" value="1"/>
</dbReference>
<dbReference type="SUPFAM" id="SSF48371">
    <property type="entry name" value="ARM repeat"/>
    <property type="match status" value="1"/>
</dbReference>
<dbReference type="Pfam" id="PF03810">
    <property type="entry name" value="IBN_N"/>
    <property type="match status" value="1"/>
</dbReference>
<evidence type="ECO:0000259" key="5">
    <source>
        <dbReference type="PROSITE" id="PS50166"/>
    </source>
</evidence>
<comment type="subcellular location">
    <subcellularLocation>
        <location evidence="1">Nucleus</location>
    </subcellularLocation>
</comment>
<feature type="domain" description="Importin N-terminal" evidence="5">
    <location>
        <begin position="27"/>
        <end position="99"/>
    </location>
</feature>
<dbReference type="InterPro" id="IPR011989">
    <property type="entry name" value="ARM-like"/>
</dbReference>
<dbReference type="SMART" id="SM00913">
    <property type="entry name" value="IBN_N"/>
    <property type="match status" value="1"/>
</dbReference>
<dbReference type="PANTHER" id="PTHR10997:SF7">
    <property type="entry name" value="IMPORTIN-11"/>
    <property type="match status" value="1"/>
</dbReference>
<evidence type="ECO:0000256" key="1">
    <source>
        <dbReference type="ARBA" id="ARBA00004123"/>
    </source>
</evidence>
<comment type="similarity">
    <text evidence="2">Belongs to the importin beta family.</text>
</comment>
<protein>
    <submittedName>
        <fullName evidence="6">Importin-beta N-terminal domain-containing protein</fullName>
    </submittedName>
</protein>
<dbReference type="EMBL" id="CP034457">
    <property type="protein sequence ID" value="QBM88009.1"/>
    <property type="molecule type" value="Genomic_DNA"/>
</dbReference>
<accession>A0A4P6XME0</accession>
<dbReference type="GO" id="GO:0005829">
    <property type="term" value="C:cytosol"/>
    <property type="evidence" value="ECO:0007669"/>
    <property type="project" value="TreeGrafter"/>
</dbReference>
<dbReference type="PANTHER" id="PTHR10997">
    <property type="entry name" value="IMPORTIN-7, 8, 11"/>
    <property type="match status" value="1"/>
</dbReference>
<reference evidence="7" key="1">
    <citation type="submission" date="2019-03" db="EMBL/GenBank/DDBJ databases">
        <title>Snf2 controls pulcherriminic acid biosynthesis and connects pigmentation and antifungal activity of the yeast Metschnikowia pulcherrima.</title>
        <authorList>
            <person name="Gore-Lloyd D."/>
            <person name="Sumann I."/>
            <person name="Brachmann A.O."/>
            <person name="Schneeberger K."/>
            <person name="Ortiz-Merino R.A."/>
            <person name="Moreno-Beltran M."/>
            <person name="Schlaefli M."/>
            <person name="Kirner P."/>
            <person name="Santos Kron A."/>
            <person name="Wolfe K.H."/>
            <person name="Piel J."/>
            <person name="Ahrens C.H."/>
            <person name="Henk D."/>
            <person name="Freimoser F.M."/>
        </authorList>
    </citation>
    <scope>NUCLEOTIDE SEQUENCE [LARGE SCALE GENOMIC DNA]</scope>
    <source>
        <strain evidence="7">APC 1.2</strain>
    </source>
</reference>
<dbReference type="GO" id="GO:0005635">
    <property type="term" value="C:nuclear envelope"/>
    <property type="evidence" value="ECO:0007669"/>
    <property type="project" value="TreeGrafter"/>
</dbReference>
<keyword evidence="3" id="KW-0813">Transport</keyword>
<keyword evidence="7" id="KW-1185">Reference proteome</keyword>
<evidence type="ECO:0000313" key="6">
    <source>
        <dbReference type="EMBL" id="QBM88009.1"/>
    </source>
</evidence>
<dbReference type="Pfam" id="PF25758">
    <property type="entry name" value="TPR_IPO11"/>
    <property type="match status" value="1"/>
</dbReference>
<proteinExistence type="inferred from homology"/>
<dbReference type="GO" id="GO:0006606">
    <property type="term" value="P:protein import into nucleus"/>
    <property type="evidence" value="ECO:0007669"/>
    <property type="project" value="TreeGrafter"/>
</dbReference>
<dbReference type="Proteomes" id="UP000292447">
    <property type="component" value="Chromosome II"/>
</dbReference>
<dbReference type="InterPro" id="IPR016024">
    <property type="entry name" value="ARM-type_fold"/>
</dbReference>